<reference evidence="1 2" key="1">
    <citation type="submission" date="2019-01" db="EMBL/GenBank/DDBJ databases">
        <title>Coherence of Microcystis species and biogeography revealed through population genomics.</title>
        <authorList>
            <person name="Perez-Carrascal O.M."/>
            <person name="Terrat Y."/>
            <person name="Giani A."/>
            <person name="Fortin N."/>
            <person name="Tromas N."/>
            <person name="Shapiro B.J."/>
        </authorList>
    </citation>
    <scope>NUCLEOTIDE SEQUENCE [LARGE SCALE GENOMIC DNA]</scope>
    <source>
        <strain evidence="1">Mw_MB_S_20031200_S109D</strain>
    </source>
</reference>
<organism evidence="1 2">
    <name type="scientific">Microcystis wesenbergii Mw_MB_S_20031200_S109D</name>
    <dbReference type="NCBI Taxonomy" id="2486241"/>
    <lineage>
        <taxon>Bacteria</taxon>
        <taxon>Bacillati</taxon>
        <taxon>Cyanobacteriota</taxon>
        <taxon>Cyanophyceae</taxon>
        <taxon>Oscillatoriophycideae</taxon>
        <taxon>Chroococcales</taxon>
        <taxon>Microcystaceae</taxon>
        <taxon>Microcystis</taxon>
    </lineage>
</organism>
<dbReference type="AlphaFoldDB" id="A0A552M613"/>
<accession>A0A552M613</accession>
<comment type="caution">
    <text evidence="1">The sequence shown here is derived from an EMBL/GenBank/DDBJ whole genome shotgun (WGS) entry which is preliminary data.</text>
</comment>
<dbReference type="EMBL" id="SFAP01000049">
    <property type="protein sequence ID" value="TRV27901.1"/>
    <property type="molecule type" value="Genomic_DNA"/>
</dbReference>
<gene>
    <name evidence="1" type="ORF">EWV88_04055</name>
</gene>
<proteinExistence type="predicted"/>
<dbReference type="Proteomes" id="UP000318616">
    <property type="component" value="Unassembled WGS sequence"/>
</dbReference>
<evidence type="ECO:0000313" key="2">
    <source>
        <dbReference type="Proteomes" id="UP000318616"/>
    </source>
</evidence>
<sequence length="144" mass="15927">MTNSLIAIRKFITGEDDSTIKEIYQIAMINQAQILAQSTSPLPLFITPQELQVFMIKALLSDALRFDAMAKIKLTELAMNEAVIGNNPRIDLALEPNPSNPNSLRLKSPSEAEIIQSVQSQFADDALTLELLSKGLIQLLLTFK</sequence>
<evidence type="ECO:0000313" key="1">
    <source>
        <dbReference type="EMBL" id="TRV27901.1"/>
    </source>
</evidence>
<name>A0A552M613_9CHRO</name>
<protein>
    <submittedName>
        <fullName evidence="1">Uncharacterized protein</fullName>
    </submittedName>
</protein>